<accession>A0A2W5AFK9</accession>
<comment type="subcellular location">
    <subcellularLocation>
        <location evidence="7">Cell outer membrane</location>
    </subcellularLocation>
    <subcellularLocation>
        <location evidence="7">Bacterial flagellum basal body</location>
    </subcellularLocation>
</comment>
<dbReference type="GO" id="GO:0009279">
    <property type="term" value="C:cell outer membrane"/>
    <property type="evidence" value="ECO:0007669"/>
    <property type="project" value="UniProtKB-SubCell"/>
</dbReference>
<dbReference type="HAMAP" id="MF_00415">
    <property type="entry name" value="FlgH"/>
    <property type="match status" value="1"/>
</dbReference>
<evidence type="ECO:0000256" key="7">
    <source>
        <dbReference type="HAMAP-Rule" id="MF_00415"/>
    </source>
</evidence>
<dbReference type="InterPro" id="IPR000527">
    <property type="entry name" value="Flag_Lring"/>
</dbReference>
<keyword evidence="9" id="KW-0966">Cell projection</keyword>
<keyword evidence="4 7" id="KW-0472">Membrane</keyword>
<gene>
    <name evidence="7" type="primary">flgH</name>
    <name evidence="9" type="ORF">DI623_00815</name>
</gene>
<protein>
    <recommendedName>
        <fullName evidence="7">Flagellar L-ring protein</fullName>
    </recommendedName>
    <alternativeName>
        <fullName evidence="7">Basal body L-ring protein</fullName>
    </alternativeName>
</protein>
<dbReference type="AlphaFoldDB" id="A0A2W5AFK9"/>
<keyword evidence="6 7" id="KW-0998">Cell outer membrane</keyword>
<evidence type="ECO:0000256" key="2">
    <source>
        <dbReference type="ARBA" id="ARBA00006929"/>
    </source>
</evidence>
<keyword evidence="3 8" id="KW-0732">Signal</keyword>
<proteinExistence type="inferred from homology"/>
<dbReference type="EMBL" id="QFNN01000002">
    <property type="protein sequence ID" value="PZO92026.1"/>
    <property type="molecule type" value="Genomic_DNA"/>
</dbReference>
<evidence type="ECO:0000256" key="8">
    <source>
        <dbReference type="SAM" id="SignalP"/>
    </source>
</evidence>
<comment type="subunit">
    <text evidence="7">The basal body constitutes a major portion of the flagellar organelle and consists of four rings (L,P,S, and M) mounted on a central rod.</text>
</comment>
<dbReference type="GO" id="GO:0009427">
    <property type="term" value="C:bacterial-type flagellum basal body, distal rod, L ring"/>
    <property type="evidence" value="ECO:0007669"/>
    <property type="project" value="InterPro"/>
</dbReference>
<evidence type="ECO:0000256" key="4">
    <source>
        <dbReference type="ARBA" id="ARBA00023136"/>
    </source>
</evidence>
<evidence type="ECO:0000256" key="1">
    <source>
        <dbReference type="ARBA" id="ARBA00002591"/>
    </source>
</evidence>
<evidence type="ECO:0000313" key="10">
    <source>
        <dbReference type="Proteomes" id="UP000249066"/>
    </source>
</evidence>
<keyword evidence="5 7" id="KW-0975">Bacterial flagellum</keyword>
<dbReference type="Proteomes" id="UP000249066">
    <property type="component" value="Unassembled WGS sequence"/>
</dbReference>
<feature type="chain" id="PRO_5016158889" description="Flagellar L-ring protein" evidence="8">
    <location>
        <begin position="28"/>
        <end position="229"/>
    </location>
</feature>
<evidence type="ECO:0000313" key="9">
    <source>
        <dbReference type="EMBL" id="PZO92026.1"/>
    </source>
</evidence>
<comment type="function">
    <text evidence="1 7">Assembles around the rod to form the L-ring and probably protects the motor/basal body from shearing forces during rotation.</text>
</comment>
<dbReference type="PANTHER" id="PTHR34933">
    <property type="entry name" value="FLAGELLAR L-RING PROTEIN"/>
    <property type="match status" value="1"/>
</dbReference>
<feature type="signal peptide" evidence="8">
    <location>
        <begin position="1"/>
        <end position="27"/>
    </location>
</feature>
<dbReference type="GO" id="GO:0071973">
    <property type="term" value="P:bacterial-type flagellum-dependent cell motility"/>
    <property type="evidence" value="ECO:0007669"/>
    <property type="project" value="InterPro"/>
</dbReference>
<name>A0A2W5AFK9_9SPHN</name>
<evidence type="ECO:0000256" key="3">
    <source>
        <dbReference type="ARBA" id="ARBA00022729"/>
    </source>
</evidence>
<keyword evidence="9" id="KW-0969">Cilium</keyword>
<sequence length="229" mass="23987">MSTRTSKRAAASIAIAAILAAGAPAVAGKKRAQAEVEYAPTAPPPVTAPQPANGAIFQASTGYSALYEGNRARRVGDNITILLVEQTVAQKVAGSTTARSGNIGLTPPKVGPLSFVPDGALQASGDQGFNGKGTAEQSNKLQGEVSVTVSQVLPNGNMMVRGQKTVTLNRGDEFIQISGIVRPADVDSFNRVLSTRVADARITYTGRGDVQRASRQGWLQRFFSMLSPF</sequence>
<organism evidence="9 10">
    <name type="scientific">Sphingomonas sanxanigenens</name>
    <dbReference type="NCBI Taxonomy" id="397260"/>
    <lineage>
        <taxon>Bacteria</taxon>
        <taxon>Pseudomonadati</taxon>
        <taxon>Pseudomonadota</taxon>
        <taxon>Alphaproteobacteria</taxon>
        <taxon>Sphingomonadales</taxon>
        <taxon>Sphingomonadaceae</taxon>
        <taxon>Sphingomonas</taxon>
    </lineage>
</organism>
<dbReference type="PRINTS" id="PR01008">
    <property type="entry name" value="FLGLRINGFLGH"/>
</dbReference>
<comment type="caution">
    <text evidence="9">The sequence shown here is derived from an EMBL/GenBank/DDBJ whole genome shotgun (WGS) entry which is preliminary data.</text>
</comment>
<evidence type="ECO:0000256" key="5">
    <source>
        <dbReference type="ARBA" id="ARBA00023143"/>
    </source>
</evidence>
<reference evidence="9 10" key="1">
    <citation type="submission" date="2017-08" db="EMBL/GenBank/DDBJ databases">
        <title>Infants hospitalized years apart are colonized by the same room-sourced microbial strains.</title>
        <authorList>
            <person name="Brooks B."/>
            <person name="Olm M.R."/>
            <person name="Firek B.A."/>
            <person name="Baker R."/>
            <person name="Thomas B.C."/>
            <person name="Morowitz M.J."/>
            <person name="Banfield J.F."/>
        </authorList>
    </citation>
    <scope>NUCLEOTIDE SEQUENCE [LARGE SCALE GENOMIC DNA]</scope>
    <source>
        <strain evidence="9">S2_018_000_R2_101</strain>
    </source>
</reference>
<comment type="similarity">
    <text evidence="2 7">Belongs to the FlgH family.</text>
</comment>
<dbReference type="GO" id="GO:0003774">
    <property type="term" value="F:cytoskeletal motor activity"/>
    <property type="evidence" value="ECO:0007669"/>
    <property type="project" value="InterPro"/>
</dbReference>
<dbReference type="PANTHER" id="PTHR34933:SF1">
    <property type="entry name" value="FLAGELLAR L-RING PROTEIN"/>
    <property type="match status" value="1"/>
</dbReference>
<dbReference type="Pfam" id="PF02107">
    <property type="entry name" value="FlgH"/>
    <property type="match status" value="1"/>
</dbReference>
<evidence type="ECO:0000256" key="6">
    <source>
        <dbReference type="ARBA" id="ARBA00023237"/>
    </source>
</evidence>
<keyword evidence="9" id="KW-0282">Flagellum</keyword>